<dbReference type="OMA" id="ASHRCTI"/>
<evidence type="ECO:0000313" key="2">
    <source>
        <dbReference type="Proteomes" id="UP000054516"/>
    </source>
</evidence>
<dbReference type="Proteomes" id="UP000054516">
    <property type="component" value="Unassembled WGS sequence"/>
</dbReference>
<sequence length="505" mass="55235">MHSSPEAVGAVHSLIAVFHSPEMQGVTIAGGVLKRGQVSRPEPRGQLRENPCLGLESAHEAITDTLGFALEWPIRQVTCTPNVGEPSTVFPGRLQTAFLTTSPTVSKPSLNYLAPTVCVAAIGSRGAVKPTADPPLISLRRDERTSTDANDINSGEKMKVGRPTCLPPEILAMVISRAVAVEHRCALNLVVPDWRICRGGTPKLEESLRITRIVTYTRGVGSQVGTLSHAFAHGSGDHILTPIVDFDLNIAAINVNSSSEYTRQFCRSHTHVFTLGTSHLPQETTMRVLGNGGGSDFGYHSPPPSRVMGSILPFDDESIDIARRRADPILIPIHQHLRHIAVHSPLELTRTGTEDSEVTGAASHRCTIEINNSNQALDLGRPAHLWLSWSHMPRLESVFLDLRIYSHDLNTARRCLSKSEIIARAQEMSRHLQLKTLILAGLQSYSFHADYEGVTAHDVEQWDDIDGEPNWIGIFRPAMRAGGRIVLVDRLVDNIYADTIPLSGV</sequence>
<evidence type="ECO:0000313" key="1">
    <source>
        <dbReference type="EMBL" id="GAP93494.2"/>
    </source>
</evidence>
<keyword evidence="2" id="KW-1185">Reference proteome</keyword>
<name>A0A1W2TXN2_ROSNE</name>
<dbReference type="AlphaFoldDB" id="A0A1W2TXN2"/>
<reference evidence="1" key="1">
    <citation type="submission" date="2016-03" db="EMBL/GenBank/DDBJ databases">
        <title>Draft genome sequence of Rosellinia necatrix.</title>
        <authorList>
            <person name="Kanematsu S."/>
        </authorList>
    </citation>
    <scope>NUCLEOTIDE SEQUENCE [LARGE SCALE GENOMIC DNA]</scope>
    <source>
        <strain evidence="1">W97</strain>
    </source>
</reference>
<gene>
    <name evidence="1" type="ORF">SAMD00023353_4700010</name>
</gene>
<dbReference type="EMBL" id="DF977492">
    <property type="protein sequence ID" value="GAP93494.2"/>
    <property type="molecule type" value="Genomic_DNA"/>
</dbReference>
<organism evidence="1">
    <name type="scientific">Rosellinia necatrix</name>
    <name type="common">White root-rot fungus</name>
    <dbReference type="NCBI Taxonomy" id="77044"/>
    <lineage>
        <taxon>Eukaryota</taxon>
        <taxon>Fungi</taxon>
        <taxon>Dikarya</taxon>
        <taxon>Ascomycota</taxon>
        <taxon>Pezizomycotina</taxon>
        <taxon>Sordariomycetes</taxon>
        <taxon>Xylariomycetidae</taxon>
        <taxon>Xylariales</taxon>
        <taxon>Xylariaceae</taxon>
        <taxon>Rosellinia</taxon>
    </lineage>
</organism>
<accession>A0A1W2TXN2</accession>
<protein>
    <submittedName>
        <fullName evidence="1">Uncharacterized protein</fullName>
    </submittedName>
</protein>
<dbReference type="OrthoDB" id="5104994at2759"/>
<proteinExistence type="predicted"/>